<name>A0A6H5HSE5_9HEMI</name>
<keyword evidence="2" id="KW-1185">Reference proteome</keyword>
<organism evidence="1 2">
    <name type="scientific">Nesidiocoris tenuis</name>
    <dbReference type="NCBI Taxonomy" id="355587"/>
    <lineage>
        <taxon>Eukaryota</taxon>
        <taxon>Metazoa</taxon>
        <taxon>Ecdysozoa</taxon>
        <taxon>Arthropoda</taxon>
        <taxon>Hexapoda</taxon>
        <taxon>Insecta</taxon>
        <taxon>Pterygota</taxon>
        <taxon>Neoptera</taxon>
        <taxon>Paraneoptera</taxon>
        <taxon>Hemiptera</taxon>
        <taxon>Heteroptera</taxon>
        <taxon>Panheteroptera</taxon>
        <taxon>Cimicomorpha</taxon>
        <taxon>Miridae</taxon>
        <taxon>Dicyphina</taxon>
        <taxon>Nesidiocoris</taxon>
    </lineage>
</organism>
<sequence>MEIRDLTTSPSNCPKFSGDDYKLYFIQFVNKEAIKSPQFFSQRDRGGVLSLRNVDQCVSACGVRIPSSLVEDDHNTSIYSVNMEVKTL</sequence>
<dbReference type="Proteomes" id="UP000479000">
    <property type="component" value="Unassembled WGS sequence"/>
</dbReference>
<gene>
    <name evidence="1" type="ORF">NTEN_LOCUS24200</name>
</gene>
<dbReference type="EMBL" id="CADCXU010035422">
    <property type="protein sequence ID" value="CAB0020628.1"/>
    <property type="molecule type" value="Genomic_DNA"/>
</dbReference>
<evidence type="ECO:0000313" key="1">
    <source>
        <dbReference type="EMBL" id="CAB0020628.1"/>
    </source>
</evidence>
<accession>A0A6H5HSE5</accession>
<protein>
    <submittedName>
        <fullName evidence="1">Uncharacterized protein</fullName>
    </submittedName>
</protein>
<reference evidence="1 2" key="1">
    <citation type="submission" date="2020-02" db="EMBL/GenBank/DDBJ databases">
        <authorList>
            <person name="Ferguson B K."/>
        </authorList>
    </citation>
    <scope>NUCLEOTIDE SEQUENCE [LARGE SCALE GENOMIC DNA]</scope>
</reference>
<proteinExistence type="predicted"/>
<evidence type="ECO:0000313" key="2">
    <source>
        <dbReference type="Proteomes" id="UP000479000"/>
    </source>
</evidence>
<dbReference type="AlphaFoldDB" id="A0A6H5HSE5"/>